<evidence type="ECO:0008006" key="4">
    <source>
        <dbReference type="Google" id="ProtNLM"/>
    </source>
</evidence>
<dbReference type="RefSeq" id="WP_160845300.1">
    <property type="nucleotide sequence ID" value="NZ_WVHT01000006.1"/>
</dbReference>
<sequence length="429" mass="49656">MNKYVNLKVWSYNLEAGLHKVKVNQNFVWIAIAFFFVNSFFLPSGLLITTLLTPFFIVWLQKEHVNLVKPTGIFILIFLLFFSIHLYNGIYVFDYLRSSVLYYTCLIFALVIYQYFIRYSYTYEYVIEKIVFVNIALVGIAIVSLLAMRDGNILWFRNENGILRLKLFTSESSAYSSRLVPVFFFYFQYLYYSNLSKRKKYLFFSVLISLLLSLSYGTIGAIIASTVLFVLINFFSSLRGQYNFKIVLALIGTVGLMIFLLAGPLRNGLIGKRFFNIIEGNDTSAKGRSSDAYLIADKVLETKSKYFGIGPGQFKIIGKDIVNDYYEYGLTQKEQPEARIPSVTAETLVIYGYIGLAIRFFLEIFLFFRTRVYRSSYRLCLFLYMFIAQFVGSNIVSVYEYFIWVLAFTNVFPDAYFKKVSVKGARAIS</sequence>
<dbReference type="EMBL" id="WVHT01000006">
    <property type="protein sequence ID" value="MXV52124.1"/>
    <property type="molecule type" value="Genomic_DNA"/>
</dbReference>
<feature type="transmembrane region" description="Helical" evidence="1">
    <location>
        <begin position="201"/>
        <end position="234"/>
    </location>
</feature>
<keyword evidence="1" id="KW-0812">Transmembrane</keyword>
<comment type="caution">
    <text evidence="2">The sequence shown here is derived from an EMBL/GenBank/DDBJ whole genome shotgun (WGS) entry which is preliminary data.</text>
</comment>
<evidence type="ECO:0000313" key="3">
    <source>
        <dbReference type="Proteomes" id="UP000466586"/>
    </source>
</evidence>
<gene>
    <name evidence="2" type="ORF">GS399_14190</name>
</gene>
<keyword evidence="1" id="KW-0472">Membrane</keyword>
<keyword evidence="3" id="KW-1185">Reference proteome</keyword>
<feature type="transmembrane region" description="Helical" evidence="1">
    <location>
        <begin position="348"/>
        <end position="368"/>
    </location>
</feature>
<feature type="transmembrane region" description="Helical" evidence="1">
    <location>
        <begin position="100"/>
        <end position="117"/>
    </location>
</feature>
<accession>A0A7K1YC07</accession>
<feature type="transmembrane region" description="Helical" evidence="1">
    <location>
        <begin position="375"/>
        <end position="392"/>
    </location>
</feature>
<name>A0A7K1YC07_9SPHI</name>
<feature type="transmembrane region" description="Helical" evidence="1">
    <location>
        <begin position="129"/>
        <end position="147"/>
    </location>
</feature>
<reference evidence="2 3" key="1">
    <citation type="submission" date="2019-11" db="EMBL/GenBank/DDBJ databases">
        <title>Pedobacter sp. HMF7647 Genome sequencing and assembly.</title>
        <authorList>
            <person name="Kang H."/>
            <person name="Kim H."/>
            <person name="Joh K."/>
        </authorList>
    </citation>
    <scope>NUCLEOTIDE SEQUENCE [LARGE SCALE GENOMIC DNA]</scope>
    <source>
        <strain evidence="2 3">HMF7647</strain>
    </source>
</reference>
<feature type="transmembrane region" description="Helical" evidence="1">
    <location>
        <begin position="72"/>
        <end position="93"/>
    </location>
</feature>
<proteinExistence type="predicted"/>
<keyword evidence="1" id="KW-1133">Transmembrane helix</keyword>
<protein>
    <recommendedName>
        <fullName evidence="4">O-antigen ligase domain-containing protein</fullName>
    </recommendedName>
</protein>
<dbReference type="Proteomes" id="UP000466586">
    <property type="component" value="Unassembled WGS sequence"/>
</dbReference>
<dbReference type="AlphaFoldDB" id="A0A7K1YC07"/>
<organism evidence="2 3">
    <name type="scientific">Hufsiella arboris</name>
    <dbReference type="NCBI Taxonomy" id="2695275"/>
    <lineage>
        <taxon>Bacteria</taxon>
        <taxon>Pseudomonadati</taxon>
        <taxon>Bacteroidota</taxon>
        <taxon>Sphingobacteriia</taxon>
        <taxon>Sphingobacteriales</taxon>
        <taxon>Sphingobacteriaceae</taxon>
        <taxon>Hufsiella</taxon>
    </lineage>
</organism>
<evidence type="ECO:0000256" key="1">
    <source>
        <dbReference type="SAM" id="Phobius"/>
    </source>
</evidence>
<feature type="transmembrane region" description="Helical" evidence="1">
    <location>
        <begin position="168"/>
        <end position="189"/>
    </location>
</feature>
<feature type="transmembrane region" description="Helical" evidence="1">
    <location>
        <begin position="27"/>
        <end position="60"/>
    </location>
</feature>
<evidence type="ECO:0000313" key="2">
    <source>
        <dbReference type="EMBL" id="MXV52124.1"/>
    </source>
</evidence>
<feature type="transmembrane region" description="Helical" evidence="1">
    <location>
        <begin position="246"/>
        <end position="265"/>
    </location>
</feature>